<evidence type="ECO:0000256" key="6">
    <source>
        <dbReference type="SAM" id="SignalP"/>
    </source>
</evidence>
<evidence type="ECO:0000313" key="8">
    <source>
        <dbReference type="EMBL" id="SNR77984.1"/>
    </source>
</evidence>
<dbReference type="PANTHER" id="PTHR30532">
    <property type="entry name" value="IRON III DICITRATE-BINDING PERIPLASMIC PROTEIN"/>
    <property type="match status" value="1"/>
</dbReference>
<keyword evidence="4" id="KW-0410">Iron transport</keyword>
<keyword evidence="5 6" id="KW-0732">Signal</keyword>
<dbReference type="Proteomes" id="UP000198324">
    <property type="component" value="Unassembled WGS sequence"/>
</dbReference>
<name>A0A238Z582_9BACT</name>
<reference evidence="8 9" key="1">
    <citation type="submission" date="2017-06" db="EMBL/GenBank/DDBJ databases">
        <authorList>
            <person name="Kim H.J."/>
            <person name="Triplett B.A."/>
        </authorList>
    </citation>
    <scope>NUCLEOTIDE SEQUENCE [LARGE SCALE GENOMIC DNA]</scope>
    <source>
        <strain evidence="8 9">DSM 13116</strain>
    </source>
</reference>
<dbReference type="PANTHER" id="PTHR30532:SF24">
    <property type="entry name" value="FERRIC ENTEROBACTIN-BINDING PERIPLASMIC PROTEIN FEPB"/>
    <property type="match status" value="1"/>
</dbReference>
<evidence type="ECO:0000256" key="3">
    <source>
        <dbReference type="ARBA" id="ARBA00022448"/>
    </source>
</evidence>
<dbReference type="Pfam" id="PF01497">
    <property type="entry name" value="Peripla_BP_2"/>
    <property type="match status" value="1"/>
</dbReference>
<evidence type="ECO:0000259" key="7">
    <source>
        <dbReference type="PROSITE" id="PS50983"/>
    </source>
</evidence>
<dbReference type="RefSeq" id="WP_089272777.1">
    <property type="nucleotide sequence ID" value="NZ_FZOC01000002.1"/>
</dbReference>
<protein>
    <submittedName>
        <fullName evidence="8">Substrate-binding protein</fullName>
    </submittedName>
</protein>
<evidence type="ECO:0000256" key="2">
    <source>
        <dbReference type="ARBA" id="ARBA00008814"/>
    </source>
</evidence>
<keyword evidence="9" id="KW-1185">Reference proteome</keyword>
<evidence type="ECO:0000256" key="1">
    <source>
        <dbReference type="ARBA" id="ARBA00004196"/>
    </source>
</evidence>
<dbReference type="Gene3D" id="3.40.50.1980">
    <property type="entry name" value="Nitrogenase molybdenum iron protein domain"/>
    <property type="match status" value="1"/>
</dbReference>
<organism evidence="8 9">
    <name type="scientific">Humidesulfovibrio mexicanus</name>
    <dbReference type="NCBI Taxonomy" id="147047"/>
    <lineage>
        <taxon>Bacteria</taxon>
        <taxon>Pseudomonadati</taxon>
        <taxon>Thermodesulfobacteriota</taxon>
        <taxon>Desulfovibrionia</taxon>
        <taxon>Desulfovibrionales</taxon>
        <taxon>Desulfovibrionaceae</taxon>
        <taxon>Humidesulfovibrio</taxon>
    </lineage>
</organism>
<sequence length="321" mass="33919">MSIVNKISALALLVGLLSLSAFAPAWAAGPPKVLERQKVVMVGDHLVDVAAALGVAPEAMVIRMSLWPKGKELARLSQALGCPNKVTNVTPDSLPKAMKARGVSRVIVEKCANFCLYKNIDLNKVAELVRSVPGATVEYVDFDKGLPAAIEEVAAKLGKVEEGKALAAAHAENLKQAEAALPKQALGKRVLVLNGTYAIATGKVFINVEAPGGYSDQYILSRLGCANVGKALIPDASAISKGHASNPRLSGIKEANPDAIVMVGEPFAVQKALRDALKRDPSLAQIPAIKNGAVYSLPFYANAGLLEYPDILRQWTDALKN</sequence>
<dbReference type="InterPro" id="IPR051313">
    <property type="entry name" value="Bact_iron-sidero_bind"/>
</dbReference>
<dbReference type="EMBL" id="FZOC01000002">
    <property type="protein sequence ID" value="SNR77984.1"/>
    <property type="molecule type" value="Genomic_DNA"/>
</dbReference>
<dbReference type="OrthoDB" id="5413369at2"/>
<evidence type="ECO:0000256" key="5">
    <source>
        <dbReference type="ARBA" id="ARBA00022729"/>
    </source>
</evidence>
<keyword evidence="4" id="KW-0406">Ion transport</keyword>
<comment type="subcellular location">
    <subcellularLocation>
        <location evidence="1">Cell envelope</location>
    </subcellularLocation>
</comment>
<dbReference type="InterPro" id="IPR002491">
    <property type="entry name" value="ABC_transptr_periplasmic_BD"/>
</dbReference>
<accession>A0A238Z582</accession>
<comment type="similarity">
    <text evidence="2">Belongs to the bacterial solute-binding protein 8 family.</text>
</comment>
<gene>
    <name evidence="8" type="ORF">SAMN04488503_1227</name>
</gene>
<dbReference type="GO" id="GO:1901678">
    <property type="term" value="P:iron coordination entity transport"/>
    <property type="evidence" value="ECO:0007669"/>
    <property type="project" value="UniProtKB-ARBA"/>
</dbReference>
<feature type="chain" id="PRO_5012308580" evidence="6">
    <location>
        <begin position="28"/>
        <end position="321"/>
    </location>
</feature>
<feature type="domain" description="Fe/B12 periplasmic-binding" evidence="7">
    <location>
        <begin position="38"/>
        <end position="321"/>
    </location>
</feature>
<dbReference type="SUPFAM" id="SSF53807">
    <property type="entry name" value="Helical backbone' metal receptor"/>
    <property type="match status" value="1"/>
</dbReference>
<proteinExistence type="inferred from homology"/>
<keyword evidence="4" id="KW-0408">Iron</keyword>
<dbReference type="GO" id="GO:0030288">
    <property type="term" value="C:outer membrane-bounded periplasmic space"/>
    <property type="evidence" value="ECO:0007669"/>
    <property type="project" value="TreeGrafter"/>
</dbReference>
<evidence type="ECO:0000313" key="9">
    <source>
        <dbReference type="Proteomes" id="UP000198324"/>
    </source>
</evidence>
<keyword evidence="3" id="KW-0813">Transport</keyword>
<evidence type="ECO:0000256" key="4">
    <source>
        <dbReference type="ARBA" id="ARBA00022496"/>
    </source>
</evidence>
<feature type="signal peptide" evidence="6">
    <location>
        <begin position="1"/>
        <end position="27"/>
    </location>
</feature>
<dbReference type="AlphaFoldDB" id="A0A238Z582"/>
<dbReference type="PROSITE" id="PS50983">
    <property type="entry name" value="FE_B12_PBP"/>
    <property type="match status" value="1"/>
</dbReference>